<evidence type="ECO:0000313" key="2">
    <source>
        <dbReference type="Proteomes" id="UP001267638"/>
    </source>
</evidence>
<sequence length="183" mass="20820">MYGKHEIADGTIGSQFTIDRLRTLSFQCKIASMAQGCSSINRAVCITIALVLTSCGAQKSENVSNATESTVTARGITYQIISGKDLRNTIAEHNLVEIPTVHDTTYRQYYNNGIAIRDCNGTCSGIWMIDENRLCEQYNNDTKMQCFYILKRDGRYYQSYKLDKVEDYITRIDITPINYNYAR</sequence>
<dbReference type="Proteomes" id="UP001267638">
    <property type="component" value="Unassembled WGS sequence"/>
</dbReference>
<dbReference type="RefSeq" id="WP_310221899.1">
    <property type="nucleotide sequence ID" value="NZ_JAVDWV010000002.1"/>
</dbReference>
<comment type="caution">
    <text evidence="1">The sequence shown here is derived from an EMBL/GenBank/DDBJ whole genome shotgun (WGS) entry which is preliminary data.</text>
</comment>
<reference evidence="1 2" key="1">
    <citation type="submission" date="2023-07" db="EMBL/GenBank/DDBJ databases">
        <title>Sorghum-associated microbial communities from plants grown in Nebraska, USA.</title>
        <authorList>
            <person name="Schachtman D."/>
        </authorList>
    </citation>
    <scope>NUCLEOTIDE SEQUENCE [LARGE SCALE GENOMIC DNA]</scope>
    <source>
        <strain evidence="1 2">4256</strain>
    </source>
</reference>
<name>A0ABU1WWU3_SPHXE</name>
<gene>
    <name evidence="1" type="ORF">J2W40_000574</name>
</gene>
<protein>
    <recommendedName>
        <fullName evidence="3">Lipoprotein</fullName>
    </recommendedName>
</protein>
<accession>A0ABU1WWU3</accession>
<dbReference type="EMBL" id="JAVDWV010000002">
    <property type="protein sequence ID" value="MDR7153777.1"/>
    <property type="molecule type" value="Genomic_DNA"/>
</dbReference>
<proteinExistence type="predicted"/>
<evidence type="ECO:0000313" key="1">
    <source>
        <dbReference type="EMBL" id="MDR7153777.1"/>
    </source>
</evidence>
<evidence type="ECO:0008006" key="3">
    <source>
        <dbReference type="Google" id="ProtNLM"/>
    </source>
</evidence>
<keyword evidence="2" id="KW-1185">Reference proteome</keyword>
<organism evidence="1 2">
    <name type="scientific">Sphingobium xenophagum</name>
    <dbReference type="NCBI Taxonomy" id="121428"/>
    <lineage>
        <taxon>Bacteria</taxon>
        <taxon>Pseudomonadati</taxon>
        <taxon>Pseudomonadota</taxon>
        <taxon>Alphaproteobacteria</taxon>
        <taxon>Sphingomonadales</taxon>
        <taxon>Sphingomonadaceae</taxon>
        <taxon>Sphingobium</taxon>
    </lineage>
</organism>